<accession>A0AB39AD10</accession>
<evidence type="ECO:0000313" key="1">
    <source>
        <dbReference type="EMBL" id="XDG23587.1"/>
    </source>
</evidence>
<organism evidence="1">
    <name type="scientific">Bird gammacoronavirus MarecaCN24</name>
    <dbReference type="NCBI Taxonomy" id="3237967"/>
    <lineage>
        <taxon>Viruses</taxon>
        <taxon>Riboviria</taxon>
        <taxon>Orthornavirae</taxon>
        <taxon>Pisuviricota</taxon>
        <taxon>Pisoniviricetes</taxon>
        <taxon>Nidovirales</taxon>
        <taxon>Cornidovirineae</taxon>
        <taxon>Coronaviridae</taxon>
        <taxon>Orthocoronavirinae</taxon>
        <taxon>Gammacoronavirus</taxon>
    </lineage>
</organism>
<name>A0AB39AD10_9GAMC</name>
<reference evidence="1" key="1">
    <citation type="submission" date="2024-05" db="EMBL/GenBank/DDBJ databases">
        <title>Avian Migration-Mediated Cross-Species Transmission and Recombination Shaping the Diversity of Gammacoronaviruses and Deltacoronaviruses.</title>
        <authorList>
            <person name="Han Y."/>
            <person name="Xu P."/>
            <person name="Xu Y."/>
            <person name="Wang Y."/>
            <person name="Hu J."/>
            <person name="Ma M."/>
            <person name="Li Z."/>
            <person name="Bo S."/>
            <person name="Zhao C."/>
            <person name="Ji L."/>
            <person name="Yuan Y."/>
            <person name="Zhao W."/>
            <person name="Wang J."/>
            <person name="Jin Q."/>
            <person name="Wu Z."/>
            <person name="He G."/>
        </authorList>
    </citation>
    <scope>NUCLEOTIDE SEQUENCE</scope>
    <source>
        <strain evidence="1">AvMs-GammaCoV/SH20-SH78</strain>
    </source>
</reference>
<proteinExistence type="predicted"/>
<sequence length="91" mass="10461">MALRRCFRRLQSFFSFRNNDLEVKDYLGKSLTVSCFNDYNEPFIGNVNCGCCGGCGDWLCDTCNYIPLNNFNADAYVLKHQQSMINLVLQL</sequence>
<protein>
    <submittedName>
        <fullName evidence="1">Uncharacterized protein</fullName>
    </submittedName>
</protein>
<dbReference type="EMBL" id="PP845388">
    <property type="protein sequence ID" value="XDG23587.1"/>
    <property type="molecule type" value="Genomic_RNA"/>
</dbReference>